<sequence length="80" mass="9165">MFPDVFSCSMGNLIYRSTTWLATVHLEQEGILLAAKCLCVSLQNVGGYVGERGGRWYINSWMQHHHVRLVRNCLRVKLIS</sequence>
<gene>
    <name evidence="1" type="ORF">APZ42_026837</name>
</gene>
<accession>A0A162DAH0</accession>
<evidence type="ECO:0000313" key="1">
    <source>
        <dbReference type="EMBL" id="KZS09084.1"/>
    </source>
</evidence>
<name>A0A162DAH0_9CRUS</name>
<proteinExistence type="predicted"/>
<evidence type="ECO:0000313" key="2">
    <source>
        <dbReference type="Proteomes" id="UP000076858"/>
    </source>
</evidence>
<keyword evidence="2" id="KW-1185">Reference proteome</keyword>
<comment type="caution">
    <text evidence="1">The sequence shown here is derived from an EMBL/GenBank/DDBJ whole genome shotgun (WGS) entry which is preliminary data.</text>
</comment>
<organism evidence="1 2">
    <name type="scientific">Daphnia magna</name>
    <dbReference type="NCBI Taxonomy" id="35525"/>
    <lineage>
        <taxon>Eukaryota</taxon>
        <taxon>Metazoa</taxon>
        <taxon>Ecdysozoa</taxon>
        <taxon>Arthropoda</taxon>
        <taxon>Crustacea</taxon>
        <taxon>Branchiopoda</taxon>
        <taxon>Diplostraca</taxon>
        <taxon>Cladocera</taxon>
        <taxon>Anomopoda</taxon>
        <taxon>Daphniidae</taxon>
        <taxon>Daphnia</taxon>
    </lineage>
</organism>
<dbReference type="AlphaFoldDB" id="A0A162DAH0"/>
<dbReference type="Proteomes" id="UP000076858">
    <property type="component" value="Unassembled WGS sequence"/>
</dbReference>
<protein>
    <submittedName>
        <fullName evidence="1">Uncharacterized protein</fullName>
    </submittedName>
</protein>
<reference evidence="1 2" key="1">
    <citation type="submission" date="2016-03" db="EMBL/GenBank/DDBJ databases">
        <title>EvidentialGene: Evidence-directed Construction of Genes on Genomes.</title>
        <authorList>
            <person name="Gilbert D.G."/>
            <person name="Choi J.-H."/>
            <person name="Mockaitis K."/>
            <person name="Colbourne J."/>
            <person name="Pfrender M."/>
        </authorList>
    </citation>
    <scope>NUCLEOTIDE SEQUENCE [LARGE SCALE GENOMIC DNA]</scope>
    <source>
        <strain evidence="1 2">Xinb3</strain>
        <tissue evidence="1">Complete organism</tissue>
    </source>
</reference>
<dbReference type="EMBL" id="LRGB01002121">
    <property type="protein sequence ID" value="KZS09084.1"/>
    <property type="molecule type" value="Genomic_DNA"/>
</dbReference>